<protein>
    <submittedName>
        <fullName evidence="1">Uncharacterized protein</fullName>
    </submittedName>
</protein>
<organism evidence="1 2">
    <name type="scientific">Fructilactobacillus fructivorans</name>
    <dbReference type="NCBI Taxonomy" id="1614"/>
    <lineage>
        <taxon>Bacteria</taxon>
        <taxon>Bacillati</taxon>
        <taxon>Bacillota</taxon>
        <taxon>Bacilli</taxon>
        <taxon>Lactobacillales</taxon>
        <taxon>Lactobacillaceae</taxon>
        <taxon>Fructilactobacillus</taxon>
    </lineage>
</organism>
<dbReference type="AlphaFoldDB" id="A0AAE6TWN8"/>
<dbReference type="KEGG" id="lfv:LF543_02485"/>
<proteinExistence type="predicted"/>
<sequence length="84" mass="9860">MELSKVIRLAHEENDGFYNDSYPDIWFKESEFGSFFVCSKSHVVNKALWNPKYSDFVSKDWELKKDSTPYDELSGKPKFKDLLG</sequence>
<evidence type="ECO:0000313" key="2">
    <source>
        <dbReference type="Proteomes" id="UP000327194"/>
    </source>
</evidence>
<dbReference type="RefSeq" id="WP_010021683.1">
    <property type="nucleotide sequence ID" value="NZ_AZDS01000001.1"/>
</dbReference>
<dbReference type="Proteomes" id="UP000327194">
    <property type="component" value="Chromosome"/>
</dbReference>
<name>A0AAE6TWN8_9LACO</name>
<accession>A0AAE6TWN8</accession>
<gene>
    <name evidence="1" type="ORF">LF543_02485</name>
</gene>
<evidence type="ECO:0000313" key="1">
    <source>
        <dbReference type="EMBL" id="QFX92488.1"/>
    </source>
</evidence>
<reference evidence="1 2" key="1">
    <citation type="submission" date="2019-10" db="EMBL/GenBank/DDBJ databases">
        <title>Genome sequencing of Lactobacillus fructivorans.</title>
        <authorList>
            <person name="Kim K."/>
        </authorList>
    </citation>
    <scope>NUCLEOTIDE SEQUENCE [LARGE SCALE GENOMIC DNA]</scope>
    <source>
        <strain evidence="1 2">LF543</strain>
    </source>
</reference>
<dbReference type="EMBL" id="CP045562">
    <property type="protein sequence ID" value="QFX92488.1"/>
    <property type="molecule type" value="Genomic_DNA"/>
</dbReference>